<dbReference type="RefSeq" id="XP_016611114.1">
    <property type="nucleotide sequence ID" value="XM_016750442.1"/>
</dbReference>
<dbReference type="OMA" id="WCRHSRN"/>
<dbReference type="EMBL" id="KQ257452">
    <property type="protein sequence ID" value="KND03075.1"/>
    <property type="molecule type" value="Genomic_DNA"/>
</dbReference>
<evidence type="ECO:0000256" key="3">
    <source>
        <dbReference type="SAM" id="SignalP"/>
    </source>
</evidence>
<dbReference type="InParanoid" id="A0A0L0HQ62"/>
<protein>
    <recommendedName>
        <fullName evidence="4">Thioredoxin domain-containing protein</fullName>
    </recommendedName>
</protein>
<dbReference type="PANTHER" id="PTHR45672:SF3">
    <property type="entry name" value="THIOREDOXIN DOMAIN-CONTAINING PROTEIN 5"/>
    <property type="match status" value="1"/>
</dbReference>
<dbReference type="VEuPathDB" id="FungiDB:SPPG_02140"/>
<dbReference type="OrthoDB" id="72053at2759"/>
<dbReference type="GO" id="GO:0003756">
    <property type="term" value="F:protein disulfide isomerase activity"/>
    <property type="evidence" value="ECO:0007669"/>
    <property type="project" value="TreeGrafter"/>
</dbReference>
<dbReference type="SUPFAM" id="SSF52833">
    <property type="entry name" value="Thioredoxin-like"/>
    <property type="match status" value="1"/>
</dbReference>
<dbReference type="AlphaFoldDB" id="A0A0L0HQ62"/>
<dbReference type="Proteomes" id="UP000053201">
    <property type="component" value="Unassembled WGS sequence"/>
</dbReference>
<sequence>MHLHFPFLLSLLSILTLTTSQTIKHISQSELTKLATQADQNITFIPHTVFKQTISDGTWLVFFGARWCKYCKQLSPTWLTIQERVLDAVQGIKMGKVDCTDQEEFCEEEGVDGYPTLHLYNNGKLIEEYDQGHDLKSLYTYVVTKASYYQKLRREDL</sequence>
<feature type="domain" description="Thioredoxin" evidence="4">
    <location>
        <begin position="23"/>
        <end position="148"/>
    </location>
</feature>
<dbReference type="InterPro" id="IPR051063">
    <property type="entry name" value="PDI"/>
</dbReference>
<dbReference type="InterPro" id="IPR013766">
    <property type="entry name" value="Thioredoxin_domain"/>
</dbReference>
<dbReference type="Gene3D" id="3.40.30.10">
    <property type="entry name" value="Glutaredoxin"/>
    <property type="match status" value="1"/>
</dbReference>
<dbReference type="GO" id="GO:0006457">
    <property type="term" value="P:protein folding"/>
    <property type="evidence" value="ECO:0007669"/>
    <property type="project" value="TreeGrafter"/>
</dbReference>
<evidence type="ECO:0000313" key="5">
    <source>
        <dbReference type="EMBL" id="KND03075.1"/>
    </source>
</evidence>
<keyword evidence="6" id="KW-1185">Reference proteome</keyword>
<dbReference type="InterPro" id="IPR036249">
    <property type="entry name" value="Thioredoxin-like_sf"/>
</dbReference>
<evidence type="ECO:0000256" key="1">
    <source>
        <dbReference type="ARBA" id="ARBA00006347"/>
    </source>
</evidence>
<evidence type="ECO:0000259" key="4">
    <source>
        <dbReference type="PROSITE" id="PS51352"/>
    </source>
</evidence>
<reference evidence="5 6" key="1">
    <citation type="submission" date="2009-08" db="EMBL/GenBank/DDBJ databases">
        <title>The Genome Sequence of Spizellomyces punctatus strain DAOM BR117.</title>
        <authorList>
            <consortium name="The Broad Institute Genome Sequencing Platform"/>
            <person name="Russ C."/>
            <person name="Cuomo C."/>
            <person name="Shea T."/>
            <person name="Young S.K."/>
            <person name="Zeng Q."/>
            <person name="Koehrsen M."/>
            <person name="Haas B."/>
            <person name="Borodovsky M."/>
            <person name="Guigo R."/>
            <person name="Alvarado L."/>
            <person name="Berlin A."/>
            <person name="Bochicchio J."/>
            <person name="Borenstein D."/>
            <person name="Chapman S."/>
            <person name="Chen Z."/>
            <person name="Engels R."/>
            <person name="Freedman E."/>
            <person name="Gellesch M."/>
            <person name="Goldberg J."/>
            <person name="Griggs A."/>
            <person name="Gujja S."/>
            <person name="Heiman D."/>
            <person name="Hepburn T."/>
            <person name="Howarth C."/>
            <person name="Jen D."/>
            <person name="Larson L."/>
            <person name="Lewis B."/>
            <person name="Mehta T."/>
            <person name="Park D."/>
            <person name="Pearson M."/>
            <person name="Roberts A."/>
            <person name="Saif S."/>
            <person name="Shenoy N."/>
            <person name="Sisk P."/>
            <person name="Stolte C."/>
            <person name="Sykes S."/>
            <person name="Thomson T."/>
            <person name="Walk T."/>
            <person name="White J."/>
            <person name="Yandava C."/>
            <person name="Burger G."/>
            <person name="Gray M.W."/>
            <person name="Holland P.W.H."/>
            <person name="King N."/>
            <person name="Lang F.B.F."/>
            <person name="Roger A.J."/>
            <person name="Ruiz-Trillo I."/>
            <person name="Lander E."/>
            <person name="Nusbaum C."/>
        </authorList>
    </citation>
    <scope>NUCLEOTIDE SEQUENCE [LARGE SCALE GENOMIC DNA]</scope>
    <source>
        <strain evidence="5 6">DAOM BR117</strain>
    </source>
</reference>
<name>A0A0L0HQ62_SPIPD</name>
<dbReference type="eggNOG" id="KOG0191">
    <property type="taxonomic scope" value="Eukaryota"/>
</dbReference>
<organism evidence="5 6">
    <name type="scientific">Spizellomyces punctatus (strain DAOM BR117)</name>
    <dbReference type="NCBI Taxonomy" id="645134"/>
    <lineage>
        <taxon>Eukaryota</taxon>
        <taxon>Fungi</taxon>
        <taxon>Fungi incertae sedis</taxon>
        <taxon>Chytridiomycota</taxon>
        <taxon>Chytridiomycota incertae sedis</taxon>
        <taxon>Chytridiomycetes</taxon>
        <taxon>Spizellomycetales</taxon>
        <taxon>Spizellomycetaceae</taxon>
        <taxon>Spizellomyces</taxon>
    </lineage>
</organism>
<gene>
    <name evidence="5" type="ORF">SPPG_02140</name>
</gene>
<dbReference type="GO" id="GO:0005783">
    <property type="term" value="C:endoplasmic reticulum"/>
    <property type="evidence" value="ECO:0007669"/>
    <property type="project" value="TreeGrafter"/>
</dbReference>
<dbReference type="STRING" id="645134.A0A0L0HQ62"/>
<dbReference type="GeneID" id="27685752"/>
<evidence type="ECO:0000256" key="2">
    <source>
        <dbReference type="ARBA" id="ARBA00022729"/>
    </source>
</evidence>
<evidence type="ECO:0000313" key="6">
    <source>
        <dbReference type="Proteomes" id="UP000053201"/>
    </source>
</evidence>
<feature type="chain" id="PRO_5005540200" description="Thioredoxin domain-containing protein" evidence="3">
    <location>
        <begin position="21"/>
        <end position="157"/>
    </location>
</feature>
<dbReference type="Pfam" id="PF00085">
    <property type="entry name" value="Thioredoxin"/>
    <property type="match status" value="1"/>
</dbReference>
<accession>A0A0L0HQ62</accession>
<feature type="signal peptide" evidence="3">
    <location>
        <begin position="1"/>
        <end position="20"/>
    </location>
</feature>
<comment type="similarity">
    <text evidence="1">Belongs to the protein disulfide isomerase family.</text>
</comment>
<keyword evidence="2 3" id="KW-0732">Signal</keyword>
<dbReference type="PROSITE" id="PS51352">
    <property type="entry name" value="THIOREDOXIN_2"/>
    <property type="match status" value="1"/>
</dbReference>
<proteinExistence type="inferred from homology"/>
<dbReference type="PANTHER" id="PTHR45672">
    <property type="entry name" value="PROTEIN DISULFIDE-ISOMERASE C17H9.14C-RELATED"/>
    <property type="match status" value="1"/>
</dbReference>